<dbReference type="AlphaFoldDB" id="A0AAD9MKA2"/>
<dbReference type="PANTHER" id="PTHR30344:SF4">
    <property type="entry name" value="CYCLASE, PUTATIVE (AFU_ORTHOLOGUE AFUA_6G11580)-RELATED"/>
    <property type="match status" value="1"/>
</dbReference>
<dbReference type="InterPro" id="IPR050282">
    <property type="entry name" value="Cycloisomerase_2"/>
</dbReference>
<dbReference type="Proteomes" id="UP001217918">
    <property type="component" value="Unassembled WGS sequence"/>
</dbReference>
<protein>
    <recommendedName>
        <fullName evidence="4">Carboxy-cis,cis-muconate cyclase</fullName>
    </recommendedName>
</protein>
<gene>
    <name evidence="2" type="ORF">P8C59_008776</name>
</gene>
<accession>A0AAD9MKA2</accession>
<evidence type="ECO:0000313" key="2">
    <source>
        <dbReference type="EMBL" id="KAK2074581.1"/>
    </source>
</evidence>
<dbReference type="PANTHER" id="PTHR30344">
    <property type="entry name" value="6-PHOSPHOGLUCONOLACTONASE-RELATED"/>
    <property type="match status" value="1"/>
</dbReference>
<organism evidence="2 3">
    <name type="scientific">Phyllachora maydis</name>
    <dbReference type="NCBI Taxonomy" id="1825666"/>
    <lineage>
        <taxon>Eukaryota</taxon>
        <taxon>Fungi</taxon>
        <taxon>Dikarya</taxon>
        <taxon>Ascomycota</taxon>
        <taxon>Pezizomycotina</taxon>
        <taxon>Sordariomycetes</taxon>
        <taxon>Sordariomycetidae</taxon>
        <taxon>Phyllachorales</taxon>
        <taxon>Phyllachoraceae</taxon>
        <taxon>Phyllachora</taxon>
    </lineage>
</organism>
<dbReference type="EMBL" id="JAQQPM010000008">
    <property type="protein sequence ID" value="KAK2074581.1"/>
    <property type="molecule type" value="Genomic_DNA"/>
</dbReference>
<dbReference type="FunFam" id="2.130.10.10:FF:000244">
    <property type="entry name" value="Carboxy-cis,cis-muconate cyclase"/>
    <property type="match status" value="1"/>
</dbReference>
<comment type="caution">
    <text evidence="2">The sequence shown here is derived from an EMBL/GenBank/DDBJ whole genome shotgun (WGS) entry which is preliminary data.</text>
</comment>
<dbReference type="SUPFAM" id="SSF75011">
    <property type="entry name" value="3-carboxy-cis,cis-mucoante lactonizing enzyme"/>
    <property type="match status" value="1"/>
</dbReference>
<reference evidence="2" key="1">
    <citation type="journal article" date="2023" name="Mol. Plant Microbe Interact.">
        <title>Elucidating the Obligate Nature and Biological Capacity of an Invasive Fungal Corn Pathogen.</title>
        <authorList>
            <person name="MacCready J.S."/>
            <person name="Roggenkamp E.M."/>
            <person name="Gdanetz K."/>
            <person name="Chilvers M.I."/>
        </authorList>
    </citation>
    <scope>NUCLEOTIDE SEQUENCE</scope>
    <source>
        <strain evidence="2">PM02</strain>
    </source>
</reference>
<comment type="similarity">
    <text evidence="1">Belongs to the cycloisomerase 2 family.</text>
</comment>
<dbReference type="InterPro" id="IPR019405">
    <property type="entry name" value="Lactonase_7-beta_prop"/>
</dbReference>
<sequence length="371" mass="41296">MPLHHLMIGTWTPPGAIFTVQFDDENLTLKLLKRTEIPHDEPISWMTFDHAKKNIYGAAMKKWSSFSVTGPTGIAHEASHPIGGDPQAKNAESNTRAIFLLAAKHPPYAVYANPFYNHAGFGNVFSVTDTGRLDSNMQNFPYQENTGIHGMVFDPTETYLYSADLTANKLWVHRKDDAPGAVPGTVTLVGSVDAPDPGDHPRWVAMHPSGRYLYALMEASNRLVEYVIDTAMRLPVPTHHSYPLIPPGIVARDRATGQGLYRADVCAVSCSGRYLFASARANSFALQGYLAAFRLADSGRIERQLCLMPTPTSGGHSNAVAPCDWSDEWLAMTDDQEGWIEMYRWKEEFLHRVARLRIPEPGFGMNAIWYD</sequence>
<evidence type="ECO:0000256" key="1">
    <source>
        <dbReference type="ARBA" id="ARBA00005564"/>
    </source>
</evidence>
<proteinExistence type="inferred from homology"/>
<dbReference type="Gene3D" id="2.130.10.10">
    <property type="entry name" value="YVTN repeat-like/Quinoprotein amine dehydrogenase"/>
    <property type="match status" value="1"/>
</dbReference>
<name>A0AAD9MKA2_9PEZI</name>
<evidence type="ECO:0008006" key="4">
    <source>
        <dbReference type="Google" id="ProtNLM"/>
    </source>
</evidence>
<dbReference type="GO" id="GO:0017057">
    <property type="term" value="F:6-phosphogluconolactonase activity"/>
    <property type="evidence" value="ECO:0007669"/>
    <property type="project" value="TreeGrafter"/>
</dbReference>
<dbReference type="Pfam" id="PF10282">
    <property type="entry name" value="Lactonase"/>
    <property type="match status" value="1"/>
</dbReference>
<dbReference type="InterPro" id="IPR015943">
    <property type="entry name" value="WD40/YVTN_repeat-like_dom_sf"/>
</dbReference>
<evidence type="ECO:0000313" key="3">
    <source>
        <dbReference type="Proteomes" id="UP001217918"/>
    </source>
</evidence>
<keyword evidence="3" id="KW-1185">Reference proteome</keyword>